<feature type="compositionally biased region" description="Basic and acidic residues" evidence="2">
    <location>
        <begin position="1"/>
        <end position="11"/>
    </location>
</feature>
<feature type="compositionally biased region" description="Basic residues" evidence="2">
    <location>
        <begin position="12"/>
        <end position="25"/>
    </location>
</feature>
<evidence type="ECO:0000313" key="3">
    <source>
        <dbReference type="EMBL" id="KKA29393.1"/>
    </source>
</evidence>
<feature type="region of interest" description="Disordered" evidence="2">
    <location>
        <begin position="167"/>
        <end position="243"/>
    </location>
</feature>
<protein>
    <submittedName>
        <fullName evidence="3">Uncharacterized protein</fullName>
    </submittedName>
</protein>
<feature type="compositionally biased region" description="Polar residues" evidence="2">
    <location>
        <begin position="107"/>
        <end position="137"/>
    </location>
</feature>
<evidence type="ECO:0000313" key="4">
    <source>
        <dbReference type="Proteomes" id="UP000033483"/>
    </source>
</evidence>
<dbReference type="EMBL" id="LAEV01000844">
    <property type="protein sequence ID" value="KKA29393.1"/>
    <property type="molecule type" value="Genomic_DNA"/>
</dbReference>
<dbReference type="AlphaFoldDB" id="A0A0F4ZHN2"/>
<feature type="compositionally biased region" description="Polar residues" evidence="2">
    <location>
        <begin position="211"/>
        <end position="222"/>
    </location>
</feature>
<reference evidence="3 4" key="1">
    <citation type="submission" date="2015-03" db="EMBL/GenBank/DDBJ databases">
        <authorList>
            <person name="Radwan O."/>
            <person name="Al-Naeli F.A."/>
            <person name="Rendon G.A."/>
            <person name="Fields C."/>
        </authorList>
    </citation>
    <scope>NUCLEOTIDE SEQUENCE [LARGE SCALE GENOMIC DNA]</scope>
    <source>
        <strain evidence="3">CR-DP1</strain>
    </source>
</reference>
<evidence type="ECO:0000256" key="2">
    <source>
        <dbReference type="SAM" id="MobiDB-lite"/>
    </source>
</evidence>
<feature type="compositionally biased region" description="Basic and acidic residues" evidence="2">
    <location>
        <begin position="26"/>
        <end position="52"/>
    </location>
</feature>
<feature type="region of interest" description="Disordered" evidence="2">
    <location>
        <begin position="402"/>
        <end position="429"/>
    </location>
</feature>
<name>A0A0F4ZHN2_9PEZI</name>
<feature type="compositionally biased region" description="Acidic residues" evidence="2">
    <location>
        <begin position="414"/>
        <end position="425"/>
    </location>
</feature>
<comment type="caution">
    <text evidence="3">The sequence shown here is derived from an EMBL/GenBank/DDBJ whole genome shotgun (WGS) entry which is preliminary data.</text>
</comment>
<dbReference type="OrthoDB" id="5413982at2759"/>
<gene>
    <name evidence="3" type="ORF">TD95_003860</name>
</gene>
<feature type="compositionally biased region" description="Low complexity" evidence="2">
    <location>
        <begin position="88"/>
        <end position="104"/>
    </location>
</feature>
<organism evidence="3 4">
    <name type="scientific">Thielaviopsis punctulata</name>
    <dbReference type="NCBI Taxonomy" id="72032"/>
    <lineage>
        <taxon>Eukaryota</taxon>
        <taxon>Fungi</taxon>
        <taxon>Dikarya</taxon>
        <taxon>Ascomycota</taxon>
        <taxon>Pezizomycotina</taxon>
        <taxon>Sordariomycetes</taxon>
        <taxon>Hypocreomycetidae</taxon>
        <taxon>Microascales</taxon>
        <taxon>Ceratocystidaceae</taxon>
        <taxon>Thielaviopsis</taxon>
    </lineage>
</organism>
<evidence type="ECO:0000256" key="1">
    <source>
        <dbReference type="SAM" id="Coils"/>
    </source>
</evidence>
<keyword evidence="1" id="KW-0175">Coiled coil</keyword>
<feature type="coiled-coil region" evidence="1">
    <location>
        <begin position="246"/>
        <end position="314"/>
    </location>
</feature>
<keyword evidence="4" id="KW-1185">Reference proteome</keyword>
<feature type="region of interest" description="Disordered" evidence="2">
    <location>
        <begin position="1"/>
        <end position="146"/>
    </location>
</feature>
<proteinExistence type="predicted"/>
<feature type="compositionally biased region" description="Low complexity" evidence="2">
    <location>
        <begin position="228"/>
        <end position="239"/>
    </location>
</feature>
<dbReference type="Proteomes" id="UP000033483">
    <property type="component" value="Unassembled WGS sequence"/>
</dbReference>
<feature type="compositionally biased region" description="Basic and acidic residues" evidence="2">
    <location>
        <begin position="167"/>
        <end position="210"/>
    </location>
</feature>
<accession>A0A0F4ZHN2</accession>
<sequence>MDEKQRAEKLAAARKKAQQLKKAKKEKKEKEDSEKKEPEKTDAADTLEKGTEEPNDAGPSTPTEDPALSSSSPPPPTDDAEPPKPEALDTAAAASASAAAGDAAILSPTTDAPASSLAEQSKLRSTSFRRGSVTSPLSPGADGETAADIYRKQAARIEELERENKKLAKEAGEAEKRWKKAEEEVQDLREAEDKKGDAEGVEKLKQENEGLQRQIKQLQSQVSRRHGSSTSISLSGPPSAVLQEQLASKTATIESMEVELSNLRAQIERMAAGTSEKEQISALEEKLARAEKAASSAQAELADLKKNLDRTAEKAVREGSERISAETKIRAIETQLADELAARLEAEKRADALDKKIVALTTLHKENDARSQALRKEKDAADAALRDTRAKLERAEADAARLKARKSADGGGGLDDDGVDELEDEERQRLERKVRDMEAEISELRRGIWRDRRKSMGGSAGAPAGFHDVDLSGGHMHHGFGHARKLTGQSGGGLGGLLSTGLNVLAGGAEKGDDEDSFLSDDDEAGMFDEDAFRRAQAEEAAARLERVKEVKRGLKAWEGWRLDLVDVRKGVVGFGDVFEV</sequence>